<keyword evidence="7" id="KW-0624">Polysaccharide degradation</keyword>
<dbReference type="SUPFAM" id="SSF53474">
    <property type="entry name" value="alpha/beta-Hydrolases"/>
    <property type="match status" value="1"/>
</dbReference>
<evidence type="ECO:0000256" key="7">
    <source>
        <dbReference type="ARBA" id="ARBA00023326"/>
    </source>
</evidence>
<evidence type="ECO:0000256" key="4">
    <source>
        <dbReference type="ARBA" id="ARBA00022729"/>
    </source>
</evidence>
<dbReference type="GO" id="GO:0005576">
    <property type="term" value="C:extracellular region"/>
    <property type="evidence" value="ECO:0007669"/>
    <property type="project" value="UniProtKB-SubCell"/>
</dbReference>
<dbReference type="InterPro" id="IPR029058">
    <property type="entry name" value="AB_hydrolase_fold"/>
</dbReference>
<keyword evidence="5" id="KW-0378">Hydrolase</keyword>
<dbReference type="AlphaFoldDB" id="A0A8H9YBR1"/>
<dbReference type="GO" id="GO:0045493">
    <property type="term" value="P:xylan catabolic process"/>
    <property type="evidence" value="ECO:0007669"/>
    <property type="project" value="UniProtKB-KW"/>
</dbReference>
<dbReference type="PROSITE" id="PS51318">
    <property type="entry name" value="TAT"/>
    <property type="match status" value="1"/>
</dbReference>
<keyword evidence="4" id="KW-0732">Signal</keyword>
<gene>
    <name evidence="9" type="ORF">FHU32_001353</name>
</gene>
<dbReference type="RefSeq" id="WP_010266975.1">
    <property type="nucleotide sequence ID" value="NZ_CP047187.1"/>
</dbReference>
<name>A0A8H9YBR1_9CORY</name>
<evidence type="ECO:0000256" key="2">
    <source>
        <dbReference type="ARBA" id="ARBA00022525"/>
    </source>
</evidence>
<evidence type="ECO:0000256" key="8">
    <source>
        <dbReference type="SAM" id="MobiDB-lite"/>
    </source>
</evidence>
<keyword evidence="3" id="KW-0858">Xylan degradation</keyword>
<comment type="caution">
    <text evidence="9">The sequence shown here is derived from an EMBL/GenBank/DDBJ whole genome shotgun (WGS) entry which is preliminary data.</text>
</comment>
<dbReference type="GO" id="GO:0030600">
    <property type="term" value="F:feruloyl esterase activity"/>
    <property type="evidence" value="ECO:0007669"/>
    <property type="project" value="InterPro"/>
</dbReference>
<keyword evidence="2" id="KW-0964">Secreted</keyword>
<dbReference type="InterPro" id="IPR010126">
    <property type="entry name" value="Esterase_phb"/>
</dbReference>
<comment type="subcellular location">
    <subcellularLocation>
        <location evidence="1">Secreted</location>
    </subcellularLocation>
</comment>
<proteinExistence type="predicted"/>
<dbReference type="Pfam" id="PF10503">
    <property type="entry name" value="Esterase_PHB"/>
    <property type="match status" value="1"/>
</dbReference>
<dbReference type="PANTHER" id="PTHR38050">
    <property type="match status" value="1"/>
</dbReference>
<dbReference type="Gene3D" id="3.40.50.1820">
    <property type="entry name" value="alpha/beta hydrolase"/>
    <property type="match status" value="1"/>
</dbReference>
<accession>A0A8H9YBR1</accession>
<feature type="region of interest" description="Disordered" evidence="8">
    <location>
        <begin position="386"/>
        <end position="415"/>
    </location>
</feature>
<organism evidence="9 10">
    <name type="scientific">Corynebacterium bovis DSM 20582 = CIP 54.80</name>
    <dbReference type="NCBI Taxonomy" id="927655"/>
    <lineage>
        <taxon>Bacteria</taxon>
        <taxon>Bacillati</taxon>
        <taxon>Actinomycetota</taxon>
        <taxon>Actinomycetes</taxon>
        <taxon>Mycobacteriales</taxon>
        <taxon>Corynebacteriaceae</taxon>
        <taxon>Corynebacterium</taxon>
    </lineage>
</organism>
<keyword evidence="6" id="KW-0119">Carbohydrate metabolism</keyword>
<dbReference type="InterPro" id="IPR043595">
    <property type="entry name" value="FaeB/C/D"/>
</dbReference>
<sequence length="415" mass="43864">MKNRTPVRRTRRRLLTTVAVVTVVAGVVPVATSEPSYVHKGVEYPAVSLVDRAMDAVATGVDFGAVGLPGVQDAVVGEANADLDLPGPGGVRNITMVSGGRVREFIVAVPASYRPGTPTPVVLGFHGLHGNGTAMTATALGEPSPGTAQDPTPWPGALAVYPQGVDGAWQGAPYARTNTDDASGGDDVTFVRDILDAVRRGYTVDENRIYAAGMSNGGGFAATLACRMPRTFAAVASVAGAYYPRTHTGCDDAGVSFLEIHGKRDALLRYDGGTRYGEPYLSPRQLVDTFVRRDRCAPVPAEERPGPTVTRLTWGDCADGREVAHVAVDDMGHEWATGRTPRRGAAGRRVLRGDAGDHRVLRPARAWVNEGGRAGQFRECGRKCAGNAPEYPGRNIRNIRGRPGQCPDMAGNAGK</sequence>
<evidence type="ECO:0000256" key="5">
    <source>
        <dbReference type="ARBA" id="ARBA00022801"/>
    </source>
</evidence>
<evidence type="ECO:0000256" key="6">
    <source>
        <dbReference type="ARBA" id="ARBA00023277"/>
    </source>
</evidence>
<evidence type="ECO:0000256" key="3">
    <source>
        <dbReference type="ARBA" id="ARBA00022651"/>
    </source>
</evidence>
<evidence type="ECO:0000313" key="9">
    <source>
        <dbReference type="EMBL" id="MBB3116126.1"/>
    </source>
</evidence>
<dbReference type="Proteomes" id="UP000612712">
    <property type="component" value="Unassembled WGS sequence"/>
</dbReference>
<protein>
    <submittedName>
        <fullName evidence="9">Polyhydroxybutyrate depolymerase</fullName>
    </submittedName>
</protein>
<reference evidence="9" key="1">
    <citation type="submission" date="2020-08" db="EMBL/GenBank/DDBJ databases">
        <title>Sequencing the genomes of 1000 actinobacteria strains.</title>
        <authorList>
            <person name="Klenk H.-P."/>
        </authorList>
    </citation>
    <scope>NUCLEOTIDE SEQUENCE</scope>
    <source>
        <strain evidence="9">DSM 20582</strain>
    </source>
</reference>
<feature type="compositionally biased region" description="Low complexity" evidence="8">
    <location>
        <begin position="392"/>
        <end position="404"/>
    </location>
</feature>
<evidence type="ECO:0000256" key="1">
    <source>
        <dbReference type="ARBA" id="ARBA00004613"/>
    </source>
</evidence>
<dbReference type="EMBL" id="JACHWT010000005">
    <property type="protein sequence ID" value="MBB3116126.1"/>
    <property type="molecule type" value="Genomic_DNA"/>
</dbReference>
<evidence type="ECO:0000313" key="10">
    <source>
        <dbReference type="Proteomes" id="UP000612712"/>
    </source>
</evidence>
<dbReference type="PANTHER" id="PTHR38050:SF2">
    <property type="entry name" value="FERULOYL ESTERASE C-RELATED"/>
    <property type="match status" value="1"/>
</dbReference>
<dbReference type="InterPro" id="IPR006311">
    <property type="entry name" value="TAT_signal"/>
</dbReference>